<evidence type="ECO:0000256" key="4">
    <source>
        <dbReference type="ARBA" id="ARBA00022692"/>
    </source>
</evidence>
<keyword evidence="3 10" id="KW-0813">Transport</keyword>
<evidence type="ECO:0000313" key="14">
    <source>
        <dbReference type="EMBL" id="OHA46204.1"/>
    </source>
</evidence>
<keyword evidence="5 10" id="KW-0653">Protein transport</keyword>
<dbReference type="FunFam" id="1.10.3370.10:FF:000001">
    <property type="entry name" value="Preprotein translocase subunit SecY"/>
    <property type="match status" value="1"/>
</dbReference>
<feature type="transmembrane region" description="Helical" evidence="10">
    <location>
        <begin position="68"/>
        <end position="92"/>
    </location>
</feature>
<feature type="transmembrane region" description="Helical" evidence="10">
    <location>
        <begin position="145"/>
        <end position="164"/>
    </location>
</feature>
<dbReference type="GO" id="GO:0043952">
    <property type="term" value="P:protein transport by the Sec complex"/>
    <property type="evidence" value="ECO:0007669"/>
    <property type="project" value="UniProtKB-UniRule"/>
</dbReference>
<dbReference type="Proteomes" id="UP000178869">
    <property type="component" value="Unassembled WGS sequence"/>
</dbReference>
<evidence type="ECO:0000256" key="10">
    <source>
        <dbReference type="HAMAP-Rule" id="MF_01465"/>
    </source>
</evidence>
<dbReference type="AlphaFoldDB" id="A0A1G2PCZ7"/>
<feature type="transmembrane region" description="Helical" evidence="10">
    <location>
        <begin position="263"/>
        <end position="289"/>
    </location>
</feature>
<comment type="caution">
    <text evidence="10">Lacks conserved residue(s) required for the propagation of feature annotation.</text>
</comment>
<evidence type="ECO:0000256" key="7">
    <source>
        <dbReference type="ARBA" id="ARBA00023010"/>
    </source>
</evidence>
<evidence type="ECO:0000256" key="2">
    <source>
        <dbReference type="ARBA" id="ARBA00005751"/>
    </source>
</evidence>
<comment type="similarity">
    <text evidence="2 10 13">Belongs to the SecY/SEC61-alpha family.</text>
</comment>
<comment type="subunit">
    <text evidence="10">Component of the Sec protein translocase complex. Heterotrimer consisting of SecY, SecE and SecG subunits. The heterotrimers can form oligomers, although 1 heterotrimer is thought to be able to translocate proteins. Interacts with the ribosome. Interacts with SecDF, and other proteins may be involved. Interacts with SecA.</text>
</comment>
<dbReference type="Pfam" id="PF00344">
    <property type="entry name" value="SecY"/>
    <property type="match status" value="1"/>
</dbReference>
<keyword evidence="4 10" id="KW-0812">Transmembrane</keyword>
<name>A0A1G2PCZ7_9BACT</name>
<organism evidence="14 15">
    <name type="scientific">Candidatus Terrybacteria bacterium RIFCSPHIGHO2_01_FULL_43_35</name>
    <dbReference type="NCBI Taxonomy" id="1802361"/>
    <lineage>
        <taxon>Bacteria</taxon>
        <taxon>Candidatus Terryibacteriota</taxon>
    </lineage>
</organism>
<feature type="transmembrane region" description="Helical" evidence="10">
    <location>
        <begin position="209"/>
        <end position="226"/>
    </location>
</feature>
<accession>A0A1G2PCZ7</accession>
<dbReference type="HAMAP" id="MF_01465">
    <property type="entry name" value="SecY"/>
    <property type="match status" value="1"/>
</dbReference>
<dbReference type="InterPro" id="IPR026593">
    <property type="entry name" value="SecY"/>
</dbReference>
<gene>
    <name evidence="10" type="primary">secY</name>
    <name evidence="14" type="ORF">A2828_03260</name>
</gene>
<dbReference type="NCBIfam" id="TIGR00967">
    <property type="entry name" value="3a0501s007"/>
    <property type="match status" value="1"/>
</dbReference>
<feature type="transmembrane region" description="Helical" evidence="10">
    <location>
        <begin position="176"/>
        <end position="197"/>
    </location>
</feature>
<comment type="function">
    <text evidence="10 11">The central subunit of the protein translocation channel SecYEG. Consists of two halves formed by TMs 1-5 and 6-10. These two domains form a lateral gate at the front which open onto the bilayer between TMs 2 and 7, and are clamped together by SecE at the back. The channel is closed by both a pore ring composed of hydrophobic SecY resides and a short helix (helix 2A) on the extracellular side of the membrane which forms a plug. The plug probably moves laterally to allow the channel to open. The ring and the pore may move independently.</text>
</comment>
<comment type="subcellular location">
    <subcellularLocation>
        <location evidence="10">Cell membrane</location>
        <topology evidence="10">Multi-pass membrane protein</topology>
    </subcellularLocation>
    <subcellularLocation>
        <location evidence="1 12">Membrane</location>
        <topology evidence="1 12">Multi-pass membrane protein</topology>
    </subcellularLocation>
</comment>
<dbReference type="Gene3D" id="1.10.3370.10">
    <property type="entry name" value="SecY subunit domain"/>
    <property type="match status" value="1"/>
</dbReference>
<dbReference type="SUPFAM" id="SSF103491">
    <property type="entry name" value="Preprotein translocase SecY subunit"/>
    <property type="match status" value="1"/>
</dbReference>
<feature type="transmembrane region" description="Helical" evidence="10">
    <location>
        <begin position="113"/>
        <end position="133"/>
    </location>
</feature>
<reference evidence="14 15" key="1">
    <citation type="journal article" date="2016" name="Nat. Commun.">
        <title>Thousands of microbial genomes shed light on interconnected biogeochemical processes in an aquifer system.</title>
        <authorList>
            <person name="Anantharaman K."/>
            <person name="Brown C.T."/>
            <person name="Hug L.A."/>
            <person name="Sharon I."/>
            <person name="Castelle C.J."/>
            <person name="Probst A.J."/>
            <person name="Thomas B.C."/>
            <person name="Singh A."/>
            <person name="Wilkins M.J."/>
            <person name="Karaoz U."/>
            <person name="Brodie E.L."/>
            <person name="Williams K.H."/>
            <person name="Hubbard S.S."/>
            <person name="Banfield J.F."/>
        </authorList>
    </citation>
    <scope>NUCLEOTIDE SEQUENCE [LARGE SCALE GENOMIC DNA]</scope>
</reference>
<dbReference type="PROSITE" id="PS00756">
    <property type="entry name" value="SECY_2"/>
    <property type="match status" value="1"/>
</dbReference>
<feature type="transmembrane region" description="Helical" evidence="10">
    <location>
        <begin position="309"/>
        <end position="328"/>
    </location>
</feature>
<feature type="transmembrane region" description="Helical" evidence="10">
    <location>
        <begin position="396"/>
        <end position="416"/>
    </location>
</feature>
<proteinExistence type="inferred from homology"/>
<evidence type="ECO:0000256" key="12">
    <source>
        <dbReference type="RuleBase" id="RU003484"/>
    </source>
</evidence>
<feature type="transmembrane region" description="Helical" evidence="10">
    <location>
        <begin position="366"/>
        <end position="390"/>
    </location>
</feature>
<evidence type="ECO:0000256" key="11">
    <source>
        <dbReference type="RuleBase" id="RU000537"/>
    </source>
</evidence>
<evidence type="ECO:0000256" key="6">
    <source>
        <dbReference type="ARBA" id="ARBA00022989"/>
    </source>
</evidence>
<dbReference type="InterPro" id="IPR023201">
    <property type="entry name" value="SecY_dom_sf"/>
</dbReference>
<dbReference type="GO" id="GO:0005886">
    <property type="term" value="C:plasma membrane"/>
    <property type="evidence" value="ECO:0007669"/>
    <property type="project" value="UniProtKB-SubCell"/>
</dbReference>
<dbReference type="PANTHER" id="PTHR10906">
    <property type="entry name" value="SECY/SEC61-ALPHA FAMILY MEMBER"/>
    <property type="match status" value="1"/>
</dbReference>
<keyword evidence="6 10" id="KW-1133">Transmembrane helix</keyword>
<evidence type="ECO:0000313" key="15">
    <source>
        <dbReference type="Proteomes" id="UP000178869"/>
    </source>
</evidence>
<sequence>MIELISRIWKTPELRAKIFFVLAMMGFFRLAAAIPIPGIDATKVSNFVQSNQIFGLLNLFTGGSLEGFSVVMLGVGPYITATIIFQLLTMIFPKLKKLYYEEGERGRQRFNQYARILTVPLAMLQAFGFLRLLQAREVITFSDPLNIVTAIFVITASTIWLMWLGELISEKGIGNGVSLIIFAGIITTLPSAVFRTLIQSDQLSHLPEYILFAVVALIVIAGVVLINEGQRQIPVSYAKRIRGMRVYGGVSSHLPLRVNSAGVIPIIFALSILLFPGMMASVLSGVGFAPVARAAQAISYAVQNQTLYATFYFFFVVVFTYFYTSVVFDPKEVAQNLQKSGGFIPGIRPGQSTAAFISFIMNRITLAGAIFLGIIAVLPTVIQSVLPALFSGSGTASLTIGGTSVLIVVSVAIETFKQIGAQLSLHDYENF</sequence>
<dbReference type="PIRSF" id="PIRSF004557">
    <property type="entry name" value="SecY"/>
    <property type="match status" value="1"/>
</dbReference>
<dbReference type="InterPro" id="IPR030659">
    <property type="entry name" value="SecY_CS"/>
</dbReference>
<dbReference type="PRINTS" id="PR00303">
    <property type="entry name" value="SECYTRNLCASE"/>
</dbReference>
<evidence type="ECO:0000256" key="1">
    <source>
        <dbReference type="ARBA" id="ARBA00004141"/>
    </source>
</evidence>
<keyword evidence="10" id="KW-1003">Cell membrane</keyword>
<protein>
    <recommendedName>
        <fullName evidence="9 10">Protein translocase subunit SecY</fullName>
    </recommendedName>
</protein>
<evidence type="ECO:0000256" key="5">
    <source>
        <dbReference type="ARBA" id="ARBA00022927"/>
    </source>
</evidence>
<dbReference type="PROSITE" id="PS00755">
    <property type="entry name" value="SECY_1"/>
    <property type="match status" value="1"/>
</dbReference>
<keyword evidence="8 10" id="KW-0472">Membrane</keyword>
<dbReference type="InterPro" id="IPR002208">
    <property type="entry name" value="SecY/SEC61-alpha"/>
</dbReference>
<evidence type="ECO:0000256" key="9">
    <source>
        <dbReference type="ARBA" id="ARBA00039733"/>
    </source>
</evidence>
<evidence type="ECO:0000256" key="8">
    <source>
        <dbReference type="ARBA" id="ARBA00023136"/>
    </source>
</evidence>
<comment type="caution">
    <text evidence="14">The sequence shown here is derived from an EMBL/GenBank/DDBJ whole genome shotgun (WGS) entry which is preliminary data.</text>
</comment>
<dbReference type="GO" id="GO:0006605">
    <property type="term" value="P:protein targeting"/>
    <property type="evidence" value="ECO:0007669"/>
    <property type="project" value="UniProtKB-UniRule"/>
</dbReference>
<dbReference type="GO" id="GO:0065002">
    <property type="term" value="P:intracellular protein transmembrane transport"/>
    <property type="evidence" value="ECO:0007669"/>
    <property type="project" value="UniProtKB-UniRule"/>
</dbReference>
<keyword evidence="7 10" id="KW-0811">Translocation</keyword>
<evidence type="ECO:0000256" key="13">
    <source>
        <dbReference type="RuleBase" id="RU004349"/>
    </source>
</evidence>
<dbReference type="EMBL" id="MHSR01000019">
    <property type="protein sequence ID" value="OHA46204.1"/>
    <property type="molecule type" value="Genomic_DNA"/>
</dbReference>
<evidence type="ECO:0000256" key="3">
    <source>
        <dbReference type="ARBA" id="ARBA00022448"/>
    </source>
</evidence>